<sequence length="46" mass="4296">MVGAVDMAGVVNARAIGVFGAVDMFGVFGVVSGPAGGVGAGLSEQA</sequence>
<protein>
    <submittedName>
        <fullName evidence="1">Uncharacterized protein</fullName>
    </submittedName>
</protein>
<reference evidence="1 2" key="1">
    <citation type="submission" date="2024-06" db="EMBL/GenBank/DDBJ databases">
        <title>The Natural Products Discovery Center: Release of the First 8490 Sequenced Strains for Exploring Actinobacteria Biosynthetic Diversity.</title>
        <authorList>
            <person name="Kalkreuter E."/>
            <person name="Kautsar S.A."/>
            <person name="Yang D."/>
            <person name="Bader C.D."/>
            <person name="Teijaro C.N."/>
            <person name="Fluegel L."/>
            <person name="Davis C.M."/>
            <person name="Simpson J.R."/>
            <person name="Lauterbach L."/>
            <person name="Steele A.D."/>
            <person name="Gui C."/>
            <person name="Meng S."/>
            <person name="Li G."/>
            <person name="Viehrig K."/>
            <person name="Ye F."/>
            <person name="Su P."/>
            <person name="Kiefer A.F."/>
            <person name="Nichols A."/>
            <person name="Cepeda A.J."/>
            <person name="Yan W."/>
            <person name="Fan B."/>
            <person name="Jiang Y."/>
            <person name="Adhikari A."/>
            <person name="Zheng C.-J."/>
            <person name="Schuster L."/>
            <person name="Cowan T.M."/>
            <person name="Smanski M.J."/>
            <person name="Chevrette M.G."/>
            <person name="De Carvalho L.P.S."/>
            <person name="Shen B."/>
        </authorList>
    </citation>
    <scope>NUCLEOTIDE SEQUENCE [LARGE SCALE GENOMIC DNA]</scope>
    <source>
        <strain evidence="1 2">NPDC045705</strain>
    </source>
</reference>
<dbReference type="RefSeq" id="WP_359212334.1">
    <property type="nucleotide sequence ID" value="NZ_JBEZAM010000041.1"/>
</dbReference>
<gene>
    <name evidence="1" type="ORF">AB0A76_24800</name>
</gene>
<dbReference type="EMBL" id="JBEZAM010000041">
    <property type="protein sequence ID" value="MEU7296388.1"/>
    <property type="molecule type" value="Genomic_DNA"/>
</dbReference>
<keyword evidence="2" id="KW-1185">Reference proteome</keyword>
<proteinExistence type="predicted"/>
<name>A0ABV3D3V1_STREX</name>
<accession>A0ABV3D3V1</accession>
<evidence type="ECO:0000313" key="2">
    <source>
        <dbReference type="Proteomes" id="UP001551210"/>
    </source>
</evidence>
<dbReference type="Proteomes" id="UP001551210">
    <property type="component" value="Unassembled WGS sequence"/>
</dbReference>
<organism evidence="1 2">
    <name type="scientific">Streptomyces exfoliatus</name>
    <name type="common">Streptomyces hydrogenans</name>
    <dbReference type="NCBI Taxonomy" id="1905"/>
    <lineage>
        <taxon>Bacteria</taxon>
        <taxon>Bacillati</taxon>
        <taxon>Actinomycetota</taxon>
        <taxon>Actinomycetes</taxon>
        <taxon>Kitasatosporales</taxon>
        <taxon>Streptomycetaceae</taxon>
        <taxon>Streptomyces</taxon>
    </lineage>
</organism>
<comment type="caution">
    <text evidence="1">The sequence shown here is derived from an EMBL/GenBank/DDBJ whole genome shotgun (WGS) entry which is preliminary data.</text>
</comment>
<evidence type="ECO:0000313" key="1">
    <source>
        <dbReference type="EMBL" id="MEU7296388.1"/>
    </source>
</evidence>